<evidence type="ECO:0000256" key="7">
    <source>
        <dbReference type="ARBA" id="ARBA00022771"/>
    </source>
</evidence>
<evidence type="ECO:0000256" key="12">
    <source>
        <dbReference type="HAMAP-Rule" id="MF_00974"/>
    </source>
</evidence>
<evidence type="ECO:0000313" key="16">
    <source>
        <dbReference type="Proteomes" id="UP001596147"/>
    </source>
</evidence>
<dbReference type="InterPro" id="IPR037068">
    <property type="entry name" value="DNA_primase_core_N_sf"/>
</dbReference>
<evidence type="ECO:0000259" key="14">
    <source>
        <dbReference type="PROSITE" id="PS50880"/>
    </source>
</evidence>
<dbReference type="SUPFAM" id="SSF56731">
    <property type="entry name" value="DNA primase core"/>
    <property type="match status" value="1"/>
</dbReference>
<evidence type="ECO:0000256" key="4">
    <source>
        <dbReference type="ARBA" id="ARBA00022695"/>
    </source>
</evidence>
<protein>
    <recommendedName>
        <fullName evidence="12 13">DNA primase</fullName>
        <ecNumber evidence="12">2.7.7.101</ecNumber>
    </recommendedName>
</protein>
<evidence type="ECO:0000256" key="10">
    <source>
        <dbReference type="ARBA" id="ARBA00023125"/>
    </source>
</evidence>
<comment type="function">
    <text evidence="12 13">RNA polymerase that catalyzes the synthesis of short RNA molecules used as primers for DNA polymerase during DNA replication.</text>
</comment>
<keyword evidence="6 12" id="KW-0479">Metal-binding</keyword>
<dbReference type="PIRSF" id="PIRSF002811">
    <property type="entry name" value="DnaG"/>
    <property type="match status" value="1"/>
</dbReference>
<dbReference type="PANTHER" id="PTHR30313:SF2">
    <property type="entry name" value="DNA PRIMASE"/>
    <property type="match status" value="1"/>
</dbReference>
<dbReference type="InterPro" id="IPR030846">
    <property type="entry name" value="DnaG_bac"/>
</dbReference>
<dbReference type="Gene3D" id="3.90.580.10">
    <property type="entry name" value="Zinc finger, CHC2-type domain"/>
    <property type="match status" value="1"/>
</dbReference>
<keyword evidence="11 12" id="KW-0804">Transcription</keyword>
<keyword evidence="1 12" id="KW-0240">DNA-directed RNA polymerase</keyword>
<dbReference type="InterPro" id="IPR006171">
    <property type="entry name" value="TOPRIM_dom"/>
</dbReference>
<keyword evidence="7 12" id="KW-0863">Zinc-finger</keyword>
<evidence type="ECO:0000313" key="15">
    <source>
        <dbReference type="EMBL" id="MFC5466625.1"/>
    </source>
</evidence>
<comment type="caution">
    <text evidence="15">The sequence shown here is derived from an EMBL/GenBank/DDBJ whole genome shotgun (WGS) entry which is preliminary data.</text>
</comment>
<dbReference type="PANTHER" id="PTHR30313">
    <property type="entry name" value="DNA PRIMASE"/>
    <property type="match status" value="1"/>
</dbReference>
<evidence type="ECO:0000256" key="11">
    <source>
        <dbReference type="ARBA" id="ARBA00023163"/>
    </source>
</evidence>
<comment type="catalytic activity">
    <reaction evidence="12">
        <text>ssDNA + n NTP = ssDNA/pppN(pN)n-1 hybrid + (n-1) diphosphate.</text>
        <dbReference type="EC" id="2.7.7.101"/>
    </reaction>
</comment>
<keyword evidence="4 12" id="KW-0548">Nucleotidyltransferase</keyword>
<dbReference type="InterPro" id="IPR006295">
    <property type="entry name" value="DNA_primase_DnaG"/>
</dbReference>
<dbReference type="InterPro" id="IPR036185">
    <property type="entry name" value="DNA_heli_DnaB-like_N_sf"/>
</dbReference>
<comment type="similarity">
    <text evidence="12 13">Belongs to the DnaG primase family.</text>
</comment>
<dbReference type="SMART" id="SM00400">
    <property type="entry name" value="ZnF_CHCC"/>
    <property type="match status" value="1"/>
</dbReference>
<dbReference type="Gene3D" id="3.40.1360.10">
    <property type="match status" value="1"/>
</dbReference>
<dbReference type="Gene3D" id="1.10.860.10">
    <property type="entry name" value="DNAb Helicase, Chain A"/>
    <property type="match status" value="1"/>
</dbReference>
<dbReference type="EMBL" id="JBHSMC010000029">
    <property type="protein sequence ID" value="MFC5466625.1"/>
    <property type="molecule type" value="Genomic_DNA"/>
</dbReference>
<keyword evidence="8 12" id="KW-0862">Zinc</keyword>
<dbReference type="Pfam" id="PF10410">
    <property type="entry name" value="DnaB_bind"/>
    <property type="match status" value="1"/>
</dbReference>
<dbReference type="InterPro" id="IPR002694">
    <property type="entry name" value="Znf_CHC2"/>
</dbReference>
<dbReference type="InterPro" id="IPR036977">
    <property type="entry name" value="DNA_primase_Znf_CHC2"/>
</dbReference>
<dbReference type="Proteomes" id="UP001596147">
    <property type="component" value="Unassembled WGS sequence"/>
</dbReference>
<evidence type="ECO:0000256" key="8">
    <source>
        <dbReference type="ARBA" id="ARBA00022833"/>
    </source>
</evidence>
<evidence type="ECO:0000256" key="9">
    <source>
        <dbReference type="ARBA" id="ARBA00022842"/>
    </source>
</evidence>
<sequence length="602" mass="69106">MSTRIPEDKLNELRQSTDIVDVISDYVQLKKQGRNYFGLCPFHGENTPSFSVSAEKQIFHCFGCGMGGNVFTFLMEIESISFQDAALKIAEKGNVQLEIEGSQNRHKENELPPEHADMMEAHELIAKFYNHLLMNTNEGSIALEYLLNRGFTEESIQKFQIGYSLPSWDFSLKFLEKRGFHTELLEKAGLVAVRDKDNSHFDRFRDRIMFPLLNSQGRIVGFSARSLTKENQPKYLNTPETEIFNKSSLLYNYYNARSKIRKQGYAILFEGFADVISADSAGVHNGVAVMGTSLTEQHIHLLKRLTDSILLCFDSDSAGAEAAYRSGTMLVKKGLTVTVAMLPSKMDPDDYIMKFGAEKFREDVIGNPQTWMAYKLIYFRNGKNLQNEGDKLEYINQAMKEIGELDNPVERDIYLRQLSEEFSLSLTALSEQLQQIRETIPKQKPKEKELVIQPEPSVTKSIPTAYEIAERNLLARMLHDEEITYKVVEMLGDTPFQYDEHQAILTYLVGYYEAGNIPDLSLFINYLPDKKLRTIVTEIEMHDLNHDYNEKEIRDYVSHVLKHAKLLMIKKKQAEQKAAEKNNDFTSAMQILQEIIELRRSL</sequence>
<dbReference type="SUPFAM" id="SSF57783">
    <property type="entry name" value="Zinc beta-ribbon"/>
    <property type="match status" value="1"/>
</dbReference>
<keyword evidence="10 12" id="KW-0238">DNA-binding</keyword>
<dbReference type="InterPro" id="IPR034151">
    <property type="entry name" value="TOPRIM_DnaG_bac"/>
</dbReference>
<dbReference type="InterPro" id="IPR019475">
    <property type="entry name" value="DNA_primase_DnaB-bd"/>
</dbReference>
<evidence type="ECO:0000256" key="1">
    <source>
        <dbReference type="ARBA" id="ARBA00022478"/>
    </source>
</evidence>
<proteinExistence type="inferred from homology"/>
<comment type="domain">
    <text evidence="12">Contains an N-terminal zinc-binding domain, a central core domain that contains the primase activity, and a C-terminal DnaB-binding domain.</text>
</comment>
<evidence type="ECO:0000256" key="2">
    <source>
        <dbReference type="ARBA" id="ARBA00022515"/>
    </source>
</evidence>
<evidence type="ECO:0000256" key="6">
    <source>
        <dbReference type="ARBA" id="ARBA00022723"/>
    </source>
</evidence>
<keyword evidence="5 12" id="KW-0235">DNA replication</keyword>
<dbReference type="InterPro" id="IPR016136">
    <property type="entry name" value="DNA_helicase_N/primase_C"/>
</dbReference>
<evidence type="ECO:0000256" key="5">
    <source>
        <dbReference type="ARBA" id="ARBA00022705"/>
    </source>
</evidence>
<accession>A0ABW0LL64</accession>
<dbReference type="EC" id="2.7.7.101" evidence="12"/>
<keyword evidence="16" id="KW-1185">Reference proteome</keyword>
<dbReference type="Pfam" id="PF08275">
    <property type="entry name" value="DNAG_N"/>
    <property type="match status" value="1"/>
</dbReference>
<dbReference type="InterPro" id="IPR050219">
    <property type="entry name" value="DnaG_primase"/>
</dbReference>
<keyword evidence="9" id="KW-0460">Magnesium</keyword>
<dbReference type="NCBIfam" id="TIGR01391">
    <property type="entry name" value="dnaG"/>
    <property type="match status" value="1"/>
</dbReference>
<comment type="cofactor">
    <cofactor evidence="12 13">
        <name>Zn(2+)</name>
        <dbReference type="ChEBI" id="CHEBI:29105"/>
    </cofactor>
    <text evidence="12 13">Binds 1 zinc ion per monomer.</text>
</comment>
<dbReference type="SUPFAM" id="SSF48024">
    <property type="entry name" value="N-terminal domain of DnaB helicase"/>
    <property type="match status" value="1"/>
</dbReference>
<dbReference type="RefSeq" id="WP_144920449.1">
    <property type="nucleotide sequence ID" value="NZ_JBHSMC010000029.1"/>
</dbReference>
<evidence type="ECO:0000256" key="3">
    <source>
        <dbReference type="ARBA" id="ARBA00022679"/>
    </source>
</evidence>
<gene>
    <name evidence="12 15" type="primary">dnaG</name>
    <name evidence="15" type="ORF">ACFPM4_18025</name>
</gene>
<dbReference type="Gene3D" id="6.10.140.360">
    <property type="match status" value="1"/>
</dbReference>
<dbReference type="SMART" id="SM00493">
    <property type="entry name" value="TOPRIM"/>
    <property type="match status" value="1"/>
</dbReference>
<comment type="subunit">
    <text evidence="12">Monomer. Interacts with DnaB.</text>
</comment>
<feature type="domain" description="Toprim" evidence="14">
    <location>
        <begin position="264"/>
        <end position="343"/>
    </location>
</feature>
<dbReference type="Pfam" id="PF01807">
    <property type="entry name" value="Zn_ribbon_DnaG"/>
    <property type="match status" value="1"/>
</dbReference>
<evidence type="ECO:0000256" key="13">
    <source>
        <dbReference type="PIRNR" id="PIRNR002811"/>
    </source>
</evidence>
<dbReference type="InterPro" id="IPR013264">
    <property type="entry name" value="DNAG_N"/>
</dbReference>
<feature type="zinc finger region" description="CHC2-type" evidence="12">
    <location>
        <begin position="40"/>
        <end position="64"/>
    </location>
</feature>
<organism evidence="15 16">
    <name type="scientific">Lederbergia graminis</name>
    <dbReference type="NCBI Taxonomy" id="735518"/>
    <lineage>
        <taxon>Bacteria</taxon>
        <taxon>Bacillati</taxon>
        <taxon>Bacillota</taxon>
        <taxon>Bacilli</taxon>
        <taxon>Bacillales</taxon>
        <taxon>Bacillaceae</taxon>
        <taxon>Lederbergia</taxon>
    </lineage>
</organism>
<dbReference type="PROSITE" id="PS50880">
    <property type="entry name" value="TOPRIM"/>
    <property type="match status" value="1"/>
</dbReference>
<reference evidence="16" key="1">
    <citation type="journal article" date="2019" name="Int. J. Syst. Evol. Microbiol.">
        <title>The Global Catalogue of Microorganisms (GCM) 10K type strain sequencing project: providing services to taxonomists for standard genome sequencing and annotation.</title>
        <authorList>
            <consortium name="The Broad Institute Genomics Platform"/>
            <consortium name="The Broad Institute Genome Sequencing Center for Infectious Disease"/>
            <person name="Wu L."/>
            <person name="Ma J."/>
        </authorList>
    </citation>
    <scope>NUCLEOTIDE SEQUENCE [LARGE SCALE GENOMIC DNA]</scope>
    <source>
        <strain evidence="16">CGMCC 1.12237</strain>
    </source>
</reference>
<dbReference type="CDD" id="cd03364">
    <property type="entry name" value="TOPRIM_DnaG_primases"/>
    <property type="match status" value="1"/>
</dbReference>
<dbReference type="Gene3D" id="3.90.980.10">
    <property type="entry name" value="DNA primase, catalytic core, N-terminal domain"/>
    <property type="match status" value="1"/>
</dbReference>
<keyword evidence="3 12" id="KW-0808">Transferase</keyword>
<dbReference type="HAMAP" id="MF_00974">
    <property type="entry name" value="DNA_primase_DnaG"/>
    <property type="match status" value="1"/>
</dbReference>
<dbReference type="Pfam" id="PF13155">
    <property type="entry name" value="Toprim_2"/>
    <property type="match status" value="1"/>
</dbReference>
<dbReference type="InterPro" id="IPR007693">
    <property type="entry name" value="DNA_helicase_DnaB-like_N"/>
</dbReference>
<name>A0ABW0LL64_9BACI</name>
<dbReference type="Pfam" id="PF00772">
    <property type="entry name" value="DnaB"/>
    <property type="match status" value="1"/>
</dbReference>
<keyword evidence="2 12" id="KW-0639">Primosome</keyword>